<evidence type="ECO:0000313" key="3">
    <source>
        <dbReference type="EMBL" id="NIJ57076.1"/>
    </source>
</evidence>
<dbReference type="Proteomes" id="UP001429580">
    <property type="component" value="Unassembled WGS sequence"/>
</dbReference>
<feature type="compositionally biased region" description="Gly residues" evidence="2">
    <location>
        <begin position="443"/>
        <end position="475"/>
    </location>
</feature>
<feature type="region of interest" description="Disordered" evidence="2">
    <location>
        <begin position="146"/>
        <end position="167"/>
    </location>
</feature>
<comment type="caution">
    <text evidence="3">The sequence shown here is derived from an EMBL/GenBank/DDBJ whole genome shotgun (WGS) entry which is preliminary data.</text>
</comment>
<feature type="coiled-coil region" evidence="1">
    <location>
        <begin position="231"/>
        <end position="292"/>
    </location>
</feature>
<proteinExistence type="predicted"/>
<dbReference type="RefSeq" id="WP_166949263.1">
    <property type="nucleotide sequence ID" value="NZ_JAASQI010000002.1"/>
</dbReference>
<feature type="compositionally biased region" description="Basic and acidic residues" evidence="2">
    <location>
        <begin position="146"/>
        <end position="155"/>
    </location>
</feature>
<dbReference type="EMBL" id="JAASQI010000002">
    <property type="protein sequence ID" value="NIJ57076.1"/>
    <property type="molecule type" value="Genomic_DNA"/>
</dbReference>
<feature type="region of interest" description="Disordered" evidence="2">
    <location>
        <begin position="420"/>
        <end position="475"/>
    </location>
</feature>
<feature type="coiled-coil region" evidence="1">
    <location>
        <begin position="342"/>
        <end position="376"/>
    </location>
</feature>
<evidence type="ECO:0000256" key="1">
    <source>
        <dbReference type="SAM" id="Coils"/>
    </source>
</evidence>
<reference evidence="3 4" key="1">
    <citation type="submission" date="2020-03" db="EMBL/GenBank/DDBJ databases">
        <title>Genomic Encyclopedia of Type Strains, Phase IV (KMG-IV): sequencing the most valuable type-strain genomes for metagenomic binning, comparative biology and taxonomic classification.</title>
        <authorList>
            <person name="Goeker M."/>
        </authorList>
    </citation>
    <scope>NUCLEOTIDE SEQUENCE [LARGE SCALE GENOMIC DNA]</scope>
    <source>
        <strain evidence="3 4">DSM 103870</strain>
    </source>
</reference>
<evidence type="ECO:0000256" key="2">
    <source>
        <dbReference type="SAM" id="MobiDB-lite"/>
    </source>
</evidence>
<keyword evidence="1" id="KW-0175">Coiled coil</keyword>
<organism evidence="3 4">
    <name type="scientific">Pseudochelatococcus lubricantis</name>
    <dbReference type="NCBI Taxonomy" id="1538102"/>
    <lineage>
        <taxon>Bacteria</taxon>
        <taxon>Pseudomonadati</taxon>
        <taxon>Pseudomonadota</taxon>
        <taxon>Alphaproteobacteria</taxon>
        <taxon>Hyphomicrobiales</taxon>
        <taxon>Chelatococcaceae</taxon>
        <taxon>Pseudochelatococcus</taxon>
    </lineage>
</organism>
<evidence type="ECO:0000313" key="4">
    <source>
        <dbReference type="Proteomes" id="UP001429580"/>
    </source>
</evidence>
<gene>
    <name evidence="3" type="ORF">FHS82_000902</name>
</gene>
<accession>A0ABX0UVU5</accession>
<sequence length="475" mass="51721">MISAGDAFSAIEQAMGRVRADENRVTGVIDAATADATRLRGEQASLYGDLARLRLDALGQESVKGELDAAERRALSAVEAHNRQVAAIQQQHGALSDDLRQLQTERAALATAVQDAAARIDAQEAATEKRLADDLAWQAQAARRDGAQARAEAADAKAQQSEADRDGKSKPYLADRLFAYLWARGFGTPNYRGSWLTRWGDSYVARVIRYEPARQNFFMLNEIPRRLRDHADRLKAEAQEEETRLQALERVGLEADGIAALEAGHEKAVAALDALDKKQAELERAIAATDERRTALVEGEGSGLRRAQEELAESLRREDLRALLGEALATPTPDDERIVQRLQEIDAALARLTREAEEARKVAVELARKRLELERSRNDFRQTGYERQGGGFVNDKLIGDILGGIIGGVLSSRDLGDALRSGYRQGSQPRDNRWNRPPPTRDGWGGGFGGGGRSSGGSSGRSSGSGGGFRTGGRF</sequence>
<protein>
    <submittedName>
        <fullName evidence="3">Chromosome segregation ATPase</fullName>
    </submittedName>
</protein>
<name>A0ABX0UVU5_9HYPH</name>
<keyword evidence="4" id="KW-1185">Reference proteome</keyword>